<evidence type="ECO:0000256" key="11">
    <source>
        <dbReference type="ARBA" id="ARBA00023212"/>
    </source>
</evidence>
<feature type="domain" description="H15" evidence="16">
    <location>
        <begin position="1148"/>
        <end position="1218"/>
    </location>
</feature>
<feature type="region of interest" description="Disordered" evidence="14">
    <location>
        <begin position="29"/>
        <end position="387"/>
    </location>
</feature>
<dbReference type="InterPro" id="IPR036390">
    <property type="entry name" value="WH_DNA-bd_sf"/>
</dbReference>
<feature type="domain" description="LIM zinc-binding" evidence="15">
    <location>
        <begin position="435"/>
        <end position="496"/>
    </location>
</feature>
<dbReference type="PANTHER" id="PTHR24212:SF1">
    <property type="entry name" value="ZYXIN"/>
    <property type="match status" value="1"/>
</dbReference>
<keyword evidence="6" id="KW-0677">Repeat</keyword>
<evidence type="ECO:0000256" key="5">
    <source>
        <dbReference type="ARBA" id="ARBA00022723"/>
    </source>
</evidence>
<feature type="region of interest" description="Disordered" evidence="14">
    <location>
        <begin position="1219"/>
        <end position="1433"/>
    </location>
</feature>
<dbReference type="SUPFAM" id="SSF46785">
    <property type="entry name" value="Winged helix' DNA-binding domain"/>
    <property type="match status" value="1"/>
</dbReference>
<dbReference type="InterPro" id="IPR017956">
    <property type="entry name" value="AT_hook_DNA-bd_motif"/>
</dbReference>
<feature type="compositionally biased region" description="Pro residues" evidence="14">
    <location>
        <begin position="1263"/>
        <end position="1321"/>
    </location>
</feature>
<proteinExistence type="inferred from homology"/>
<comment type="similarity">
    <text evidence="3">Belongs to the zyxin/ajuba family.</text>
</comment>
<dbReference type="InterPro" id="IPR001781">
    <property type="entry name" value="Znf_LIM"/>
</dbReference>
<dbReference type="PROSITE" id="PS51885">
    <property type="entry name" value="NEPRILYSIN"/>
    <property type="match status" value="1"/>
</dbReference>
<dbReference type="InterPro" id="IPR000718">
    <property type="entry name" value="Peptidase_M13"/>
</dbReference>
<evidence type="ECO:0000256" key="13">
    <source>
        <dbReference type="PROSITE-ProRule" id="PRU00125"/>
    </source>
</evidence>
<dbReference type="GO" id="GO:0007179">
    <property type="term" value="P:transforming growth factor beta receptor signaling pathway"/>
    <property type="evidence" value="ECO:0007669"/>
    <property type="project" value="TreeGrafter"/>
</dbReference>
<feature type="compositionally biased region" description="Low complexity" evidence="14">
    <location>
        <begin position="329"/>
        <end position="338"/>
    </location>
</feature>
<gene>
    <name evidence="17" type="ORF">D9C73_016333</name>
</gene>
<dbReference type="Gene3D" id="3.40.390.10">
    <property type="entry name" value="Collagenase (Catalytic Domain)"/>
    <property type="match status" value="1"/>
</dbReference>
<feature type="compositionally biased region" description="Polar residues" evidence="14">
    <location>
        <begin position="372"/>
        <end position="386"/>
    </location>
</feature>
<feature type="compositionally biased region" description="Pro residues" evidence="14">
    <location>
        <begin position="65"/>
        <end position="93"/>
    </location>
</feature>
<dbReference type="Gene3D" id="1.10.10.10">
    <property type="entry name" value="Winged helix-like DNA-binding domain superfamily/Winged helix DNA-binding domain"/>
    <property type="match status" value="1"/>
</dbReference>
<evidence type="ECO:0000256" key="3">
    <source>
        <dbReference type="ARBA" id="ARBA00009611"/>
    </source>
</evidence>
<sequence>MEDSSNSKPFMVTSSLNFKVTTPSFYNQPKKFASVAPPRPKSLTPPSAPSPTPIGTAVIGRVGDLPPPPSLCDDFPPPPPPPLDDDLPAPPPECQTTPSSSDAPPPAFPAPPPVADDLPPPPAPPEESACLPASPSPPPPPPPPPLPATGGASIPSAAAGNPQRLVEKQTSFDRQLDSLTDLLSEMETKGPFNPKLPSQYSSAPAPKPSAPPPTAPKPALSFLPPPEMGDRPPPAPWAEELKARTNRQANHNNSAPNAAAQPFAKAPAVAPKFGGRTATSSTSLAQKLNQNLNQNTTPISVAPKPSPPTATSPFPPPPAAPPAPPAAPPSNAAAAPASNHIKSSPFVSQVNANQNPPAAVPPPQPKTSPRPSFSQPTKTPPSSTIFRSPGLALSVFKGGGVPLNMREVEELERMTKDFIKDMDTHAPVIVSPPTEVCGKCGEALSRTQPAVRAMDKLFHSNCFCCMSCHRPLQGMQFYDRDGSPQCEDCYMSSLAVCSRCGEKITDRVLKAVGQCFHAHCFRCSTCSCTLEGAPFITDDNNNPYCVQDYHRRFSPLCVSCNEPIIPAAGSEETVRVVALDKNFHLKCYRCEDCARPLSIEADENGCYPLDDPSAPQQQTQLQILQLSEQQHQQKPAWIKHQKLLVLLLGLSLCAAILGLSYYMHHNLHNRRNNQTDTETPCLSPACQRASARLSMSADPFTQPCDYFLFSCGSDRLSPDSETLRPFLASCQKYLALLGAQPSVSMIHVGTFISLSSELAVAATPLQYRLSKGQLYQRMTIKELQAAFHPLPLTEDDHVLLHNLPYIVRMSSTISRWLNRHELRTSAPVHTYMIFNLLHTMMPALDSNFSETAKNLSLALGDKEGLAPRWKHCVLDTERGFDLVLADLLSERTAHREIEEIIQNIFSSFKSKLRELKWTDKRSFQLVMNKGNELLFPMGMFAQPLFDPTYPRAMNYGVMGFLMAKDILHLILPDIYSQSEMVRAVGKCVWAHYLTVTEKAGRDGRFSLSAAQQQEVWVQYSALQIALQAYRQSLKNNPSDTSIAGLSHTRLFLTSFSQGNASSDAKAEENAHLKPIKQTERPVKTRTGKGLGKAGAKRLGRLLKRAIQDQEEPTVKGKVSLPKTPVRLFKHQIQTKAKDAPKTNTTKPASPQVSQLILSVVSQCKHKGGMSMAELKQTLAAEGYDVSKNSKQVNVVTKRLVNNETLVRTRRHASLRLNKKVDTKQVKISSVKPKADLKQSKTAHKSPKGAEKSQRQARVTPKPKGSPPKPRGNPPKPRGNPPKPRGNPPKPRGNPPKPRGNPPKPRGNPPKPRGNPPKPRGNPPKLRGKSPKLKGKTHRTAAKSHKLASKTRKPRRKTLKASRKSPKPAVKRRRPATKQAARVQKASRKARRVQRRRPKKNGHPYKSSWKRQPQRRRLPKTKTRRLTKRRTYYY</sequence>
<dbReference type="GO" id="GO:0005925">
    <property type="term" value="C:focal adhesion"/>
    <property type="evidence" value="ECO:0007669"/>
    <property type="project" value="UniProtKB-SubCell"/>
</dbReference>
<dbReference type="Gene3D" id="1.10.1380.10">
    <property type="entry name" value="Neutral endopeptidase , domain2"/>
    <property type="match status" value="1"/>
</dbReference>
<dbReference type="Pfam" id="PF05649">
    <property type="entry name" value="Peptidase_M13_N"/>
    <property type="match status" value="1"/>
</dbReference>
<dbReference type="STRING" id="240159.A0A4U5V353"/>
<dbReference type="GO" id="GO:0007229">
    <property type="term" value="P:integrin-mediated signaling pathway"/>
    <property type="evidence" value="ECO:0007669"/>
    <property type="project" value="TreeGrafter"/>
</dbReference>
<dbReference type="GO" id="GO:0000786">
    <property type="term" value="C:nucleosome"/>
    <property type="evidence" value="ECO:0007669"/>
    <property type="project" value="InterPro"/>
</dbReference>
<dbReference type="SUPFAM" id="SSF57716">
    <property type="entry name" value="Glucocorticoid receptor-like (DNA-binding domain)"/>
    <property type="match status" value="2"/>
</dbReference>
<evidence type="ECO:0000256" key="7">
    <source>
        <dbReference type="ARBA" id="ARBA00022833"/>
    </source>
</evidence>
<dbReference type="Pfam" id="PF00412">
    <property type="entry name" value="LIM"/>
    <property type="match status" value="3"/>
</dbReference>
<evidence type="ECO:0000256" key="14">
    <source>
        <dbReference type="SAM" id="MobiDB-lite"/>
    </source>
</evidence>
<feature type="compositionally biased region" description="Basic residues" evidence="14">
    <location>
        <begin position="1325"/>
        <end position="1375"/>
    </location>
</feature>
<dbReference type="PRINTS" id="PR00929">
    <property type="entry name" value="ATHOOK"/>
</dbReference>
<keyword evidence="11" id="KW-0206">Cytoskeleton</keyword>
<keyword evidence="7 13" id="KW-0862">Zinc</keyword>
<feature type="compositionally biased region" description="Pro residues" evidence="14">
    <location>
        <begin position="205"/>
        <end position="216"/>
    </location>
</feature>
<feature type="compositionally biased region" description="Low complexity" evidence="14">
    <location>
        <begin position="249"/>
        <end position="271"/>
    </location>
</feature>
<keyword evidence="18" id="KW-1185">Reference proteome</keyword>
<feature type="compositionally biased region" description="Pro residues" evidence="14">
    <location>
        <begin position="304"/>
        <end position="328"/>
    </location>
</feature>
<evidence type="ECO:0000256" key="8">
    <source>
        <dbReference type="ARBA" id="ARBA00022889"/>
    </source>
</evidence>
<dbReference type="Pfam" id="PF00538">
    <property type="entry name" value="Linker_histone"/>
    <property type="match status" value="1"/>
</dbReference>
<feature type="compositionally biased region" description="Pro residues" evidence="14">
    <location>
        <begin position="223"/>
        <end position="236"/>
    </location>
</feature>
<evidence type="ECO:0000256" key="2">
    <source>
        <dbReference type="ARBA" id="ARBA00004246"/>
    </source>
</evidence>
<dbReference type="GO" id="GO:0006334">
    <property type="term" value="P:nucleosome assembly"/>
    <property type="evidence" value="ECO:0007669"/>
    <property type="project" value="InterPro"/>
</dbReference>
<dbReference type="GO" id="GO:0006508">
    <property type="term" value="P:proteolysis"/>
    <property type="evidence" value="ECO:0007669"/>
    <property type="project" value="UniProtKB-KW"/>
</dbReference>
<dbReference type="InterPro" id="IPR042089">
    <property type="entry name" value="Peptidase_M13_dom_2"/>
</dbReference>
<feature type="compositionally biased region" description="Low complexity" evidence="14">
    <location>
        <begin position="288"/>
        <end position="297"/>
    </location>
</feature>
<dbReference type="GO" id="GO:0046872">
    <property type="term" value="F:metal ion binding"/>
    <property type="evidence" value="ECO:0007669"/>
    <property type="project" value="UniProtKB-KW"/>
</dbReference>
<reference evidence="17 18" key="1">
    <citation type="submission" date="2019-01" db="EMBL/GenBank/DDBJ databases">
        <title>Genome Assembly of Collichthys lucidus.</title>
        <authorList>
            <person name="Cai M."/>
            <person name="Xiao S."/>
        </authorList>
    </citation>
    <scope>NUCLEOTIDE SEQUENCE [LARGE SCALE GENOMIC DNA]</scope>
    <source>
        <strain evidence="17">JT15FE1705JMU</strain>
        <tissue evidence="17">Muscle</tissue>
    </source>
</reference>
<dbReference type="SUPFAM" id="SSF55486">
    <property type="entry name" value="Metalloproteases ('zincins'), catalytic domain"/>
    <property type="match status" value="1"/>
</dbReference>
<evidence type="ECO:0000256" key="10">
    <source>
        <dbReference type="ARBA" id="ARBA00023038"/>
    </source>
</evidence>
<evidence type="ECO:0000313" key="17">
    <source>
        <dbReference type="EMBL" id="TKS82224.1"/>
    </source>
</evidence>
<feature type="compositionally biased region" description="Pro residues" evidence="14">
    <location>
        <begin position="358"/>
        <end position="368"/>
    </location>
</feature>
<feature type="domain" description="LIM zinc-binding" evidence="15">
    <location>
        <begin position="497"/>
        <end position="555"/>
    </location>
</feature>
<feature type="compositionally biased region" description="Pro residues" evidence="14">
    <location>
        <begin position="103"/>
        <end position="125"/>
    </location>
</feature>
<keyword evidence="5 13" id="KW-0479">Metal-binding</keyword>
<dbReference type="Proteomes" id="UP000298787">
    <property type="component" value="Chromosome 14"/>
</dbReference>
<keyword evidence="4" id="KW-0963">Cytoplasm</keyword>
<dbReference type="SMART" id="SM00132">
    <property type="entry name" value="LIM"/>
    <property type="match status" value="3"/>
</dbReference>
<dbReference type="InterPro" id="IPR008753">
    <property type="entry name" value="Peptidase_M13_N"/>
</dbReference>
<dbReference type="GO" id="GO:0001725">
    <property type="term" value="C:stress fiber"/>
    <property type="evidence" value="ECO:0007669"/>
    <property type="project" value="TreeGrafter"/>
</dbReference>
<evidence type="ECO:0000256" key="6">
    <source>
        <dbReference type="ARBA" id="ARBA00022737"/>
    </source>
</evidence>
<evidence type="ECO:0000259" key="16">
    <source>
        <dbReference type="PROSITE" id="PS51504"/>
    </source>
</evidence>
<accession>A0A4U5V353</accession>
<dbReference type="GO" id="GO:0005737">
    <property type="term" value="C:cytoplasm"/>
    <property type="evidence" value="ECO:0007669"/>
    <property type="project" value="TreeGrafter"/>
</dbReference>
<dbReference type="PROSITE" id="PS51504">
    <property type="entry name" value="H15"/>
    <property type="match status" value="1"/>
</dbReference>
<evidence type="ECO:0000256" key="9">
    <source>
        <dbReference type="ARBA" id="ARBA00022949"/>
    </source>
</evidence>
<dbReference type="GO" id="GO:0003677">
    <property type="term" value="F:DNA binding"/>
    <property type="evidence" value="ECO:0007669"/>
    <property type="project" value="InterPro"/>
</dbReference>
<dbReference type="InterPro" id="IPR005818">
    <property type="entry name" value="Histone_H1/H5_H15"/>
</dbReference>
<keyword evidence="8" id="KW-0130">Cell adhesion</keyword>
<dbReference type="GO" id="GO:0007155">
    <property type="term" value="P:cell adhesion"/>
    <property type="evidence" value="ECO:0007669"/>
    <property type="project" value="UniProtKB-KW"/>
</dbReference>
<dbReference type="EMBL" id="CM014091">
    <property type="protein sequence ID" value="TKS82224.1"/>
    <property type="molecule type" value="Genomic_DNA"/>
</dbReference>
<evidence type="ECO:0000256" key="12">
    <source>
        <dbReference type="ARBA" id="ARBA00039396"/>
    </source>
</evidence>
<feature type="compositionally biased region" description="Pro residues" evidence="14">
    <location>
        <begin position="134"/>
        <end position="147"/>
    </location>
</feature>
<organism evidence="17 18">
    <name type="scientific">Collichthys lucidus</name>
    <name type="common">Big head croaker</name>
    <name type="synonym">Sciaena lucida</name>
    <dbReference type="NCBI Taxonomy" id="240159"/>
    <lineage>
        <taxon>Eukaryota</taxon>
        <taxon>Metazoa</taxon>
        <taxon>Chordata</taxon>
        <taxon>Craniata</taxon>
        <taxon>Vertebrata</taxon>
        <taxon>Euteleostomi</taxon>
        <taxon>Actinopterygii</taxon>
        <taxon>Neopterygii</taxon>
        <taxon>Teleostei</taxon>
        <taxon>Neoteleostei</taxon>
        <taxon>Acanthomorphata</taxon>
        <taxon>Eupercaria</taxon>
        <taxon>Sciaenidae</taxon>
        <taxon>Collichthys</taxon>
    </lineage>
</organism>
<dbReference type="InterPro" id="IPR036388">
    <property type="entry name" value="WH-like_DNA-bd_sf"/>
</dbReference>
<keyword evidence="9" id="KW-0965">Cell junction</keyword>
<evidence type="ECO:0000259" key="15">
    <source>
        <dbReference type="PROSITE" id="PS50023"/>
    </source>
</evidence>
<keyword evidence="10 13" id="KW-0440">LIM domain</keyword>
<feature type="compositionally biased region" description="Basic and acidic residues" evidence="14">
    <location>
        <begin position="165"/>
        <end position="176"/>
    </location>
</feature>
<feature type="compositionally biased region" description="Basic residues" evidence="14">
    <location>
        <begin position="1384"/>
        <end position="1433"/>
    </location>
</feature>
<dbReference type="FunFam" id="2.10.110.10:FF:000057">
    <property type="entry name" value="Zyxin"/>
    <property type="match status" value="1"/>
</dbReference>
<dbReference type="PROSITE" id="PS50023">
    <property type="entry name" value="LIM_DOMAIN_2"/>
    <property type="match status" value="2"/>
</dbReference>
<evidence type="ECO:0000256" key="1">
    <source>
        <dbReference type="ARBA" id="ARBA00004245"/>
    </source>
</evidence>
<comment type="subcellular location">
    <subcellularLocation>
        <location evidence="2">Cell junction</location>
        <location evidence="2">Focal adhesion</location>
    </subcellularLocation>
    <subcellularLocation>
        <location evidence="1">Cytoplasm</location>
        <location evidence="1">Cytoskeleton</location>
    </subcellularLocation>
</comment>
<dbReference type="Gene3D" id="2.10.110.10">
    <property type="entry name" value="Cysteine Rich Protein"/>
    <property type="match status" value="3"/>
</dbReference>
<name>A0A4U5V353_COLLU</name>
<dbReference type="GO" id="GO:0004222">
    <property type="term" value="F:metalloendopeptidase activity"/>
    <property type="evidence" value="ECO:0007669"/>
    <property type="project" value="InterPro"/>
</dbReference>
<feature type="compositionally biased region" description="Polar residues" evidence="14">
    <location>
        <begin position="277"/>
        <end position="287"/>
    </location>
</feature>
<protein>
    <recommendedName>
        <fullName evidence="12">Zyxin</fullName>
    </recommendedName>
</protein>
<dbReference type="InterPro" id="IPR024079">
    <property type="entry name" value="MetalloPept_cat_dom_sf"/>
</dbReference>
<dbReference type="SMART" id="SM00526">
    <property type="entry name" value="H15"/>
    <property type="match status" value="1"/>
</dbReference>
<dbReference type="PANTHER" id="PTHR24212">
    <property type="entry name" value="ZYXIN/TRIP6"/>
    <property type="match status" value="1"/>
</dbReference>
<evidence type="ECO:0000256" key="4">
    <source>
        <dbReference type="ARBA" id="ARBA00022490"/>
    </source>
</evidence>
<evidence type="ECO:0000313" key="18">
    <source>
        <dbReference type="Proteomes" id="UP000298787"/>
    </source>
</evidence>